<protein>
    <submittedName>
        <fullName evidence="2">Uncharacterized protein</fullName>
    </submittedName>
</protein>
<dbReference type="Proteomes" id="UP001055439">
    <property type="component" value="Chromosome 4"/>
</dbReference>
<dbReference type="AlphaFoldDB" id="A0A9E7FJZ8"/>
<accession>A0A9E7FJZ8</accession>
<name>A0A9E7FJZ8_9LILI</name>
<proteinExistence type="predicted"/>
<feature type="compositionally biased region" description="Basic and acidic residues" evidence="1">
    <location>
        <begin position="146"/>
        <end position="164"/>
    </location>
</feature>
<evidence type="ECO:0000256" key="1">
    <source>
        <dbReference type="SAM" id="MobiDB-lite"/>
    </source>
</evidence>
<reference evidence="2" key="1">
    <citation type="submission" date="2022-05" db="EMBL/GenBank/DDBJ databases">
        <title>The Musa troglodytarum L. genome provides insights into the mechanism of non-climacteric behaviour and enrichment of carotenoids.</title>
        <authorList>
            <person name="Wang J."/>
        </authorList>
    </citation>
    <scope>NUCLEOTIDE SEQUENCE</scope>
    <source>
        <tissue evidence="2">Leaf</tissue>
    </source>
</reference>
<organism evidence="2 3">
    <name type="scientific">Musa troglodytarum</name>
    <name type="common">fe'i banana</name>
    <dbReference type="NCBI Taxonomy" id="320322"/>
    <lineage>
        <taxon>Eukaryota</taxon>
        <taxon>Viridiplantae</taxon>
        <taxon>Streptophyta</taxon>
        <taxon>Embryophyta</taxon>
        <taxon>Tracheophyta</taxon>
        <taxon>Spermatophyta</taxon>
        <taxon>Magnoliopsida</taxon>
        <taxon>Liliopsida</taxon>
        <taxon>Zingiberales</taxon>
        <taxon>Musaceae</taxon>
        <taxon>Musa</taxon>
    </lineage>
</organism>
<evidence type="ECO:0000313" key="2">
    <source>
        <dbReference type="EMBL" id="URD97115.1"/>
    </source>
</evidence>
<sequence>MEEVRRRSTQAFFFGKLDWAQISVETARETLQSRASLQATDEEDDIQLKLLLLLQSPRDLLQWLPQLSIAFMMSTNTNDKGDGKEERNSPASIDASTFGATAVRGAMPCSTAAMAFAVGWLMMRRPRSDPRPGTGSGPNHRGRGRPGGERSEAAPKRKEWRGSG</sequence>
<gene>
    <name evidence="2" type="ORF">MUK42_27152</name>
</gene>
<feature type="region of interest" description="Disordered" evidence="1">
    <location>
        <begin position="125"/>
        <end position="164"/>
    </location>
</feature>
<evidence type="ECO:0000313" key="3">
    <source>
        <dbReference type="Proteomes" id="UP001055439"/>
    </source>
</evidence>
<keyword evidence="3" id="KW-1185">Reference proteome</keyword>
<dbReference type="EMBL" id="CP097506">
    <property type="protein sequence ID" value="URD97115.1"/>
    <property type="molecule type" value="Genomic_DNA"/>
</dbReference>